<sequence length="35" mass="4010">MLFDRDNKRLLVIEPDGAINENPDLVLRGERAEEA</sequence>
<organism evidence="1 2">
    <name type="scientific">Agrilutibacter niabensis</name>
    <dbReference type="NCBI Taxonomy" id="380628"/>
    <lineage>
        <taxon>Bacteria</taxon>
        <taxon>Pseudomonadati</taxon>
        <taxon>Pseudomonadota</taxon>
        <taxon>Gammaproteobacteria</taxon>
        <taxon>Lysobacterales</taxon>
        <taxon>Lysobacteraceae</taxon>
        <taxon>Agrilutibacter</taxon>
    </lineage>
</organism>
<reference evidence="1 2" key="1">
    <citation type="submission" date="2023-07" db="EMBL/GenBank/DDBJ databases">
        <title>Sorghum-associated microbial communities from plants grown in Nebraska, USA.</title>
        <authorList>
            <person name="Schachtman D."/>
        </authorList>
    </citation>
    <scope>NUCLEOTIDE SEQUENCE [LARGE SCALE GENOMIC DNA]</scope>
    <source>
        <strain evidence="1 2">BE187</strain>
    </source>
</reference>
<dbReference type="Proteomes" id="UP001267878">
    <property type="component" value="Unassembled WGS sequence"/>
</dbReference>
<evidence type="ECO:0000313" key="1">
    <source>
        <dbReference type="EMBL" id="MDR7098791.1"/>
    </source>
</evidence>
<accession>A0ABU1VMS6</accession>
<keyword evidence="2" id="KW-1185">Reference proteome</keyword>
<protein>
    <submittedName>
        <fullName evidence="1">Uncharacterized protein</fullName>
    </submittedName>
</protein>
<evidence type="ECO:0000313" key="2">
    <source>
        <dbReference type="Proteomes" id="UP001267878"/>
    </source>
</evidence>
<proteinExistence type="predicted"/>
<gene>
    <name evidence="1" type="ORF">J2X04_001138</name>
</gene>
<comment type="caution">
    <text evidence="1">The sequence shown here is derived from an EMBL/GenBank/DDBJ whole genome shotgun (WGS) entry which is preliminary data.</text>
</comment>
<name>A0ABU1VMS6_9GAMM</name>
<dbReference type="EMBL" id="JAVDVW010000001">
    <property type="protein sequence ID" value="MDR7098791.1"/>
    <property type="molecule type" value="Genomic_DNA"/>
</dbReference>